<dbReference type="AlphaFoldDB" id="A0A498K0K2"/>
<organism evidence="1 2">
    <name type="scientific">Malus domestica</name>
    <name type="common">Apple</name>
    <name type="synonym">Pyrus malus</name>
    <dbReference type="NCBI Taxonomy" id="3750"/>
    <lineage>
        <taxon>Eukaryota</taxon>
        <taxon>Viridiplantae</taxon>
        <taxon>Streptophyta</taxon>
        <taxon>Embryophyta</taxon>
        <taxon>Tracheophyta</taxon>
        <taxon>Spermatophyta</taxon>
        <taxon>Magnoliopsida</taxon>
        <taxon>eudicotyledons</taxon>
        <taxon>Gunneridae</taxon>
        <taxon>Pentapetalae</taxon>
        <taxon>rosids</taxon>
        <taxon>fabids</taxon>
        <taxon>Rosales</taxon>
        <taxon>Rosaceae</taxon>
        <taxon>Amygdaloideae</taxon>
        <taxon>Maleae</taxon>
        <taxon>Malus</taxon>
    </lineage>
</organism>
<accession>A0A498K0K2</accession>
<reference evidence="1 2" key="1">
    <citation type="submission" date="2018-10" db="EMBL/GenBank/DDBJ databases">
        <title>A high-quality apple genome assembly.</title>
        <authorList>
            <person name="Hu J."/>
        </authorList>
    </citation>
    <scope>NUCLEOTIDE SEQUENCE [LARGE SCALE GENOMIC DNA]</scope>
    <source>
        <strain evidence="2">cv. HFTH1</strain>
        <tissue evidence="1">Young leaf</tissue>
    </source>
</reference>
<proteinExistence type="predicted"/>
<name>A0A498K0K2_MALDO</name>
<evidence type="ECO:0000313" key="2">
    <source>
        <dbReference type="Proteomes" id="UP000290289"/>
    </source>
</evidence>
<dbReference type="Proteomes" id="UP000290289">
    <property type="component" value="Chromosome 4"/>
</dbReference>
<keyword evidence="2" id="KW-1185">Reference proteome</keyword>
<protein>
    <submittedName>
        <fullName evidence="1">Uncharacterized protein</fullName>
    </submittedName>
</protein>
<gene>
    <name evidence="1" type="ORF">DVH24_015029</name>
</gene>
<sequence length="107" mass="11964">MVSLHVTPSAAAVAALYKRQIVWVQQPALTSSSPYSYHLLVSSSVGVLDLFAADCAWLHPWYFICPLYHHQVKDVCEGQLCLSVYVSRVCFQPFDGLVLIWCSQMDG</sequence>
<dbReference type="EMBL" id="RDQH01000330">
    <property type="protein sequence ID" value="RXI01680.1"/>
    <property type="molecule type" value="Genomic_DNA"/>
</dbReference>
<comment type="caution">
    <text evidence="1">The sequence shown here is derived from an EMBL/GenBank/DDBJ whole genome shotgun (WGS) entry which is preliminary data.</text>
</comment>
<evidence type="ECO:0000313" key="1">
    <source>
        <dbReference type="EMBL" id="RXI01680.1"/>
    </source>
</evidence>